<dbReference type="GO" id="GO:0046872">
    <property type="term" value="F:metal ion binding"/>
    <property type="evidence" value="ECO:0007669"/>
    <property type="project" value="UniProtKB-KW"/>
</dbReference>
<evidence type="ECO:0000313" key="6">
    <source>
        <dbReference type="EMBL" id="QLH51107.1"/>
    </source>
</evidence>
<dbReference type="SUPFAM" id="SSF51556">
    <property type="entry name" value="Metallo-dependent hydrolases"/>
    <property type="match status" value="1"/>
</dbReference>
<feature type="binding site" evidence="4">
    <location>
        <position position="156"/>
    </location>
    <ligand>
        <name>a divalent metal cation</name>
        <dbReference type="ChEBI" id="CHEBI:60240"/>
        <label>2</label>
    </ligand>
</feature>
<reference evidence="6 8" key="2">
    <citation type="journal article" date="2019" name="Microbiome">
        <title>Annotated bacterial chromosomes from frame-shift-corrected long-read metagenomic data.</title>
        <authorList>
            <person name="Arumugam K."/>
            <person name="Bagci C."/>
            <person name="Bessarab I."/>
            <person name="Beier S."/>
            <person name="Buchfink B."/>
            <person name="Gorska A."/>
            <person name="Qiu G."/>
            <person name="Huson D.H."/>
            <person name="Williams R.B.H."/>
        </authorList>
    </citation>
    <scope>NUCLEOTIDE SEQUENCE [LARGE SCALE GENOMIC DNA]</scope>
    <source>
        <strain evidence="6">SSA1</strain>
    </source>
</reference>
<feature type="binding site" evidence="4">
    <location>
        <position position="133"/>
    </location>
    <ligand>
        <name>a divalent metal cation</name>
        <dbReference type="ChEBI" id="CHEBI:60240"/>
        <label>2</label>
    </ligand>
</feature>
<gene>
    <name evidence="5" type="primary">yjjV</name>
    <name evidence="5" type="ORF">AW06_002028</name>
    <name evidence="6" type="ORF">HWD57_15880</name>
</gene>
<feature type="binding site" evidence="4">
    <location>
        <position position="6"/>
    </location>
    <ligand>
        <name>a divalent metal cation</name>
        <dbReference type="ChEBI" id="CHEBI:60240"/>
        <label>1</label>
    </ligand>
</feature>
<dbReference type="Proteomes" id="UP000509684">
    <property type="component" value="Chromosome"/>
</dbReference>
<dbReference type="AlphaFoldDB" id="A0A080M6M6"/>
<evidence type="ECO:0000313" key="7">
    <source>
        <dbReference type="Proteomes" id="UP000021315"/>
    </source>
</evidence>
<dbReference type="Gene3D" id="3.20.20.140">
    <property type="entry name" value="Metal-dependent hydrolases"/>
    <property type="match status" value="1"/>
</dbReference>
<accession>A0A080M6M6</accession>
<dbReference type="CDD" id="cd01310">
    <property type="entry name" value="TatD_DNAse"/>
    <property type="match status" value="1"/>
</dbReference>
<dbReference type="GO" id="GO:0016788">
    <property type="term" value="F:hydrolase activity, acting on ester bonds"/>
    <property type="evidence" value="ECO:0007669"/>
    <property type="project" value="InterPro"/>
</dbReference>
<dbReference type="EC" id="3.1.21.-" evidence="5"/>
<keyword evidence="7" id="KW-1185">Reference proteome</keyword>
<evidence type="ECO:0000256" key="2">
    <source>
        <dbReference type="ARBA" id="ARBA00022723"/>
    </source>
</evidence>
<dbReference type="EMBL" id="JDST02000041">
    <property type="protein sequence ID" value="KFB76908.1"/>
    <property type="molecule type" value="Genomic_DNA"/>
</dbReference>
<dbReference type="PIRSF" id="PIRSF005902">
    <property type="entry name" value="DNase_TatD"/>
    <property type="match status" value="1"/>
</dbReference>
<dbReference type="PROSITE" id="PS01090">
    <property type="entry name" value="TATD_2"/>
    <property type="match status" value="1"/>
</dbReference>
<sequence length="262" mass="28785">MLIDTHCHLAAAEFAADRDMLVEMARLAGVSSIVVPAVDVTSFAKVHDCCARYAGCAPAYGIHPLYVQHAGPDDLATLRDWLARASEGPQRPLALGEIGLDFFVADRQDERQESFFVEQLRIARDLELPVLLHVRRAVDQVLKNLRRIRVTGGIAHAFNGSRQQAEEFIRLGFKLGFGGALTYPGSTRIRRLAATLPLDAIVLETDAPDMPPAWLAGRRNTPEQLSRINAMLAELRGIDASELAKVTAFNALEVLPRLRSAD</sequence>
<evidence type="ECO:0000313" key="8">
    <source>
        <dbReference type="Proteomes" id="UP000509684"/>
    </source>
</evidence>
<organism evidence="5 7">
    <name type="scientific">Candidatus Accumulibacter cognatus</name>
    <dbReference type="NCBI Taxonomy" id="2954383"/>
    <lineage>
        <taxon>Bacteria</taxon>
        <taxon>Pseudomonadati</taxon>
        <taxon>Pseudomonadota</taxon>
        <taxon>Betaproteobacteria</taxon>
        <taxon>Candidatus Accumulibacter</taxon>
    </lineage>
</organism>
<dbReference type="Pfam" id="PF01026">
    <property type="entry name" value="TatD_DNase"/>
    <property type="match status" value="1"/>
</dbReference>
<feature type="binding site" evidence="4">
    <location>
        <position position="97"/>
    </location>
    <ligand>
        <name>a divalent metal cation</name>
        <dbReference type="ChEBI" id="CHEBI:60240"/>
        <label>1</label>
    </ligand>
</feature>
<evidence type="ECO:0000256" key="4">
    <source>
        <dbReference type="PIRSR" id="PIRSR005902-1"/>
    </source>
</evidence>
<dbReference type="PROSITE" id="PS01091">
    <property type="entry name" value="TATD_3"/>
    <property type="match status" value="1"/>
</dbReference>
<dbReference type="InterPro" id="IPR018228">
    <property type="entry name" value="DNase_TatD-rel_CS"/>
</dbReference>
<dbReference type="KEGG" id="acog:HWD57_15880"/>
<evidence type="ECO:0000256" key="1">
    <source>
        <dbReference type="ARBA" id="ARBA00009275"/>
    </source>
</evidence>
<keyword evidence="3 5" id="KW-0378">Hydrolase</keyword>
<feature type="binding site" evidence="4">
    <location>
        <position position="206"/>
    </location>
    <ligand>
        <name>a divalent metal cation</name>
        <dbReference type="ChEBI" id="CHEBI:60240"/>
        <label>1</label>
    </ligand>
</feature>
<dbReference type="FunFam" id="3.20.20.140:FF:000005">
    <property type="entry name" value="TatD family hydrolase"/>
    <property type="match status" value="1"/>
</dbReference>
<dbReference type="InterPro" id="IPR032466">
    <property type="entry name" value="Metal_Hydrolase"/>
</dbReference>
<keyword evidence="2 4" id="KW-0479">Metal-binding</keyword>
<dbReference type="STRING" id="1453999.AW06_002028"/>
<dbReference type="RefSeq" id="WP_034948712.1">
    <property type="nucleotide sequence ID" value="NZ_JDST02000041.1"/>
</dbReference>
<dbReference type="EMBL" id="CP058708">
    <property type="protein sequence ID" value="QLH51107.1"/>
    <property type="molecule type" value="Genomic_DNA"/>
</dbReference>
<accession>A0A7D5NCG8</accession>
<comment type="similarity">
    <text evidence="1">Belongs to the metallo-dependent hydrolases superfamily. TatD-type hydrolase family.</text>
</comment>
<proteinExistence type="inferred from homology"/>
<evidence type="ECO:0000313" key="5">
    <source>
        <dbReference type="EMBL" id="KFB76908.1"/>
    </source>
</evidence>
<feature type="binding site" evidence="4">
    <location>
        <position position="8"/>
    </location>
    <ligand>
        <name>a divalent metal cation</name>
        <dbReference type="ChEBI" id="CHEBI:60240"/>
        <label>1</label>
    </ligand>
</feature>
<reference evidence="6" key="3">
    <citation type="submission" date="2020-06" db="EMBL/GenBank/DDBJ databases">
        <authorList>
            <person name="Arumugam K."/>
            <person name="Besarab I."/>
            <person name="Haryono M."/>
            <person name="Bagci C."/>
            <person name="Beier S."/>
            <person name="Buchfink B."/>
            <person name="Gorska A."/>
            <person name="Qiu G."/>
            <person name="Huson D.H."/>
            <person name="Williams R.B."/>
        </authorList>
    </citation>
    <scope>NUCLEOTIDE SEQUENCE</scope>
    <source>
        <strain evidence="6">SSA1</strain>
    </source>
</reference>
<dbReference type="PANTHER" id="PTHR46124">
    <property type="entry name" value="D-AMINOACYL-TRNA DEACYLASE"/>
    <property type="match status" value="1"/>
</dbReference>
<reference evidence="5 7" key="1">
    <citation type="submission" date="2014-02" db="EMBL/GenBank/DDBJ databases">
        <title>Expanding our view of genomic diversity in Candidatus Accumulibacter clades.</title>
        <authorList>
            <person name="Skennerton C.T."/>
            <person name="Barr J.J."/>
            <person name="Slater F.R."/>
            <person name="Bond P.L."/>
            <person name="Tyson G.W."/>
        </authorList>
    </citation>
    <scope>NUCLEOTIDE SEQUENCE [LARGE SCALE GENOMIC DNA]</scope>
    <source>
        <strain evidence="7">SK-02</strain>
    </source>
</reference>
<protein>
    <submittedName>
        <fullName evidence="5">Putative deoxyribonuclease YjjV</fullName>
        <ecNumber evidence="5">3.1.21.-</ecNumber>
    </submittedName>
    <submittedName>
        <fullName evidence="6">TatD family hydrolase</fullName>
    </submittedName>
</protein>
<dbReference type="InterPro" id="IPR001130">
    <property type="entry name" value="TatD-like"/>
</dbReference>
<name>A0A080M6M6_9PROT</name>
<evidence type="ECO:0000256" key="3">
    <source>
        <dbReference type="ARBA" id="ARBA00022801"/>
    </source>
</evidence>
<dbReference type="PANTHER" id="PTHR46124:SF2">
    <property type="entry name" value="D-AMINOACYL-TRNA DEACYLASE"/>
    <property type="match status" value="1"/>
</dbReference>
<dbReference type="Proteomes" id="UP000021315">
    <property type="component" value="Unassembled WGS sequence"/>
</dbReference>